<proteinExistence type="predicted"/>
<evidence type="ECO:0000256" key="2">
    <source>
        <dbReference type="SAM" id="Phobius"/>
    </source>
</evidence>
<dbReference type="EMBL" id="NMQW01000002">
    <property type="protein sequence ID" value="OXM88163.1"/>
    <property type="molecule type" value="Genomic_DNA"/>
</dbReference>
<dbReference type="AlphaFoldDB" id="A0A229UXS9"/>
<evidence type="ECO:0000313" key="4">
    <source>
        <dbReference type="Proteomes" id="UP000215509"/>
    </source>
</evidence>
<comment type="caution">
    <text evidence="3">The sequence shown here is derived from an EMBL/GenBank/DDBJ whole genome shotgun (WGS) entry which is preliminary data.</text>
</comment>
<organism evidence="3 4">
    <name type="scientific">Paenibacillus rigui</name>
    <dbReference type="NCBI Taxonomy" id="554312"/>
    <lineage>
        <taxon>Bacteria</taxon>
        <taxon>Bacillati</taxon>
        <taxon>Bacillota</taxon>
        <taxon>Bacilli</taxon>
        <taxon>Bacillales</taxon>
        <taxon>Paenibacillaceae</taxon>
        <taxon>Paenibacillus</taxon>
    </lineage>
</organism>
<evidence type="ECO:0000313" key="3">
    <source>
        <dbReference type="EMBL" id="OXM88163.1"/>
    </source>
</evidence>
<feature type="region of interest" description="Disordered" evidence="1">
    <location>
        <begin position="189"/>
        <end position="211"/>
    </location>
</feature>
<dbReference type="OrthoDB" id="2111373at2"/>
<feature type="transmembrane region" description="Helical" evidence="2">
    <location>
        <begin position="132"/>
        <end position="152"/>
    </location>
</feature>
<dbReference type="RefSeq" id="WP_094013410.1">
    <property type="nucleotide sequence ID" value="NZ_NMQW01000002.1"/>
</dbReference>
<keyword evidence="2" id="KW-0812">Transmembrane</keyword>
<protein>
    <recommendedName>
        <fullName evidence="5">CNNM transmembrane domain-containing protein</fullName>
    </recommendedName>
</protein>
<dbReference type="Proteomes" id="UP000215509">
    <property type="component" value="Unassembled WGS sequence"/>
</dbReference>
<keyword evidence="2" id="KW-1133">Transmembrane helix</keyword>
<sequence length="211" mass="22973">MKFSLIHSIRWSIFISIVTFIMACVFTVTSTTVLEGFPWGIGMLIVIFLICNGIFFDVMGLAAAAANETPFHAMASEKVKGSRQAIQIVRNADRFSNFCNDVIGDISGVISGAASTLVVIKLMSGIGGDNEWLRTAVSVIFTALVSAMTVGGKAMGKSFALHYSTDIVLFIGKIFYFLQDKVGVKWFNPKKKKNNQGKRGNKRAARTNQSA</sequence>
<dbReference type="PROSITE" id="PS51257">
    <property type="entry name" value="PROKAR_LIPOPROTEIN"/>
    <property type="match status" value="1"/>
</dbReference>
<keyword evidence="4" id="KW-1185">Reference proteome</keyword>
<feature type="transmembrane region" description="Helical" evidence="2">
    <location>
        <begin position="159"/>
        <end position="178"/>
    </location>
</feature>
<feature type="transmembrane region" description="Helical" evidence="2">
    <location>
        <begin position="102"/>
        <end position="120"/>
    </location>
</feature>
<feature type="transmembrane region" description="Helical" evidence="2">
    <location>
        <begin position="39"/>
        <end position="66"/>
    </location>
</feature>
<reference evidence="3 4" key="1">
    <citation type="submission" date="2017-07" db="EMBL/GenBank/DDBJ databases">
        <title>Genome sequencing and assembly of Paenibacillus rigui.</title>
        <authorList>
            <person name="Mayilraj S."/>
        </authorList>
    </citation>
    <scope>NUCLEOTIDE SEQUENCE [LARGE SCALE GENOMIC DNA]</scope>
    <source>
        <strain evidence="3 4">JCM 16352</strain>
    </source>
</reference>
<evidence type="ECO:0000256" key="1">
    <source>
        <dbReference type="SAM" id="MobiDB-lite"/>
    </source>
</evidence>
<accession>A0A229UXS9</accession>
<feature type="compositionally biased region" description="Basic residues" evidence="1">
    <location>
        <begin position="189"/>
        <end position="205"/>
    </location>
</feature>
<gene>
    <name evidence="3" type="ORF">CF651_03485</name>
</gene>
<evidence type="ECO:0008006" key="5">
    <source>
        <dbReference type="Google" id="ProtNLM"/>
    </source>
</evidence>
<name>A0A229UXS9_9BACL</name>
<feature type="transmembrane region" description="Helical" evidence="2">
    <location>
        <begin position="12"/>
        <end position="33"/>
    </location>
</feature>
<keyword evidence="2" id="KW-0472">Membrane</keyword>